<dbReference type="EMBL" id="LSRE01000009">
    <property type="protein sequence ID" value="KXO99599.1"/>
    <property type="molecule type" value="Genomic_DNA"/>
</dbReference>
<protein>
    <recommendedName>
        <fullName evidence="3">Luciferase-like domain-containing protein</fullName>
    </recommendedName>
</protein>
<keyword evidence="2" id="KW-1185">Reference proteome</keyword>
<sequence>MTVSRPALLVTVDGEPGAAALTRVRAADLRLAQRQRGYLRAEDERAGREPGAVALEVDVVIDERAADARASYAPDHAAAEQGITYVGTPSGLRSLIEDVYAAEVADAVVLRPVGGARTKDLIATLLAA</sequence>
<name>A0A137ZN37_9ACTN</name>
<gene>
    <name evidence="1" type="ORF">AXK61_17410</name>
</gene>
<dbReference type="InterPro" id="IPR036661">
    <property type="entry name" value="Luciferase-like_sf"/>
</dbReference>
<accession>A0A137ZN37</accession>
<proteinExistence type="predicted"/>
<evidence type="ECO:0000313" key="1">
    <source>
        <dbReference type="EMBL" id="KXO99599.1"/>
    </source>
</evidence>
<evidence type="ECO:0000313" key="2">
    <source>
        <dbReference type="Proteomes" id="UP000070409"/>
    </source>
</evidence>
<dbReference type="SUPFAM" id="SSF51679">
    <property type="entry name" value="Bacterial luciferase-like"/>
    <property type="match status" value="1"/>
</dbReference>
<organism evidence="1 2">
    <name type="scientific">Tsukamurella pseudospumae</name>
    <dbReference type="NCBI Taxonomy" id="239498"/>
    <lineage>
        <taxon>Bacteria</taxon>
        <taxon>Bacillati</taxon>
        <taxon>Actinomycetota</taxon>
        <taxon>Actinomycetes</taxon>
        <taxon>Mycobacteriales</taxon>
        <taxon>Tsukamurellaceae</taxon>
        <taxon>Tsukamurella</taxon>
    </lineage>
</organism>
<reference evidence="1 2" key="1">
    <citation type="submission" date="2016-02" db="EMBL/GenBank/DDBJ databases">
        <authorList>
            <person name="Teng J.L."/>
            <person name="Tang Y."/>
            <person name="Huang Y."/>
            <person name="Guo F."/>
            <person name="Wei W."/>
            <person name="Chen J.H."/>
            <person name="Wong S.Y."/>
            <person name="Lau S.K."/>
            <person name="Woo P.C."/>
        </authorList>
    </citation>
    <scope>NUCLEOTIDE SEQUENCE [LARGE SCALE GENOMIC DNA]</scope>
    <source>
        <strain evidence="1 2">JCM 13375</strain>
    </source>
</reference>
<dbReference type="Proteomes" id="UP000070409">
    <property type="component" value="Unassembled WGS sequence"/>
</dbReference>
<dbReference type="RefSeq" id="WP_068744478.1">
    <property type="nucleotide sequence ID" value="NZ_LSRE01000009.1"/>
</dbReference>
<comment type="caution">
    <text evidence="1">The sequence shown here is derived from an EMBL/GenBank/DDBJ whole genome shotgun (WGS) entry which is preliminary data.</text>
</comment>
<evidence type="ECO:0008006" key="3">
    <source>
        <dbReference type="Google" id="ProtNLM"/>
    </source>
</evidence>